<accession>A0ABV8DHK5</accession>
<protein>
    <submittedName>
        <fullName evidence="1">DUF932 domain-containing protein</fullName>
    </submittedName>
</protein>
<evidence type="ECO:0000313" key="1">
    <source>
        <dbReference type="EMBL" id="MFC3937817.1"/>
    </source>
</evidence>
<sequence>MQLASRFASRSPVLRSPVPLSDDQIRLVAPSIFAEEAHDSRSNRYSYIPTSVVLNKLRGEGFQPFMVTQTRVRREDRREFTKHMIRLRHASQITGSEANEIIVLNAHDGSSSYQMLAGMFRLCPVGHRRNYVQHRTMSSATLTRL</sequence>
<dbReference type="InterPro" id="IPR026325">
    <property type="entry name" value="DUF932"/>
</dbReference>
<proteinExistence type="predicted"/>
<reference evidence="2" key="1">
    <citation type="journal article" date="2019" name="Int. J. Syst. Evol. Microbiol.">
        <title>The Global Catalogue of Microorganisms (GCM) 10K type strain sequencing project: providing services to taxonomists for standard genome sequencing and annotation.</title>
        <authorList>
            <consortium name="The Broad Institute Genomics Platform"/>
            <consortium name="The Broad Institute Genome Sequencing Center for Infectious Disease"/>
            <person name="Wu L."/>
            <person name="Ma J."/>
        </authorList>
    </citation>
    <scope>NUCLEOTIDE SEQUENCE [LARGE SCALE GENOMIC DNA]</scope>
    <source>
        <strain evidence="2">CCUG 2113</strain>
    </source>
</reference>
<name>A0ABV8DHK5_9BURK</name>
<dbReference type="Pfam" id="PF06067">
    <property type="entry name" value="DUF932"/>
    <property type="match status" value="1"/>
</dbReference>
<comment type="caution">
    <text evidence="1">The sequence shown here is derived from an EMBL/GenBank/DDBJ whole genome shotgun (WGS) entry which is preliminary data.</text>
</comment>
<feature type="non-terminal residue" evidence="1">
    <location>
        <position position="145"/>
    </location>
</feature>
<dbReference type="EMBL" id="JBHSAJ010000129">
    <property type="protein sequence ID" value="MFC3937817.1"/>
    <property type="molecule type" value="Genomic_DNA"/>
</dbReference>
<dbReference type="Proteomes" id="UP001595693">
    <property type="component" value="Unassembled WGS sequence"/>
</dbReference>
<dbReference type="RefSeq" id="WP_377808507.1">
    <property type="nucleotide sequence ID" value="NZ_JBHSAJ010000129.1"/>
</dbReference>
<gene>
    <name evidence="1" type="ORF">ACFOW3_24620</name>
</gene>
<keyword evidence="2" id="KW-1185">Reference proteome</keyword>
<evidence type="ECO:0000313" key="2">
    <source>
        <dbReference type="Proteomes" id="UP001595693"/>
    </source>
</evidence>
<organism evidence="1 2">
    <name type="scientific">Acidovorax facilis</name>
    <dbReference type="NCBI Taxonomy" id="12917"/>
    <lineage>
        <taxon>Bacteria</taxon>
        <taxon>Pseudomonadati</taxon>
        <taxon>Pseudomonadota</taxon>
        <taxon>Betaproteobacteria</taxon>
        <taxon>Burkholderiales</taxon>
        <taxon>Comamonadaceae</taxon>
        <taxon>Acidovorax</taxon>
    </lineage>
</organism>